<feature type="compositionally biased region" description="Basic and acidic residues" evidence="1">
    <location>
        <begin position="16"/>
        <end position="28"/>
    </location>
</feature>
<feature type="compositionally biased region" description="Polar residues" evidence="1">
    <location>
        <begin position="62"/>
        <end position="73"/>
    </location>
</feature>
<evidence type="ECO:0000313" key="2">
    <source>
        <dbReference type="EMBL" id="MCI79121.1"/>
    </source>
</evidence>
<dbReference type="EMBL" id="LXQA010966562">
    <property type="protein sequence ID" value="MCI79121.1"/>
    <property type="molecule type" value="Genomic_DNA"/>
</dbReference>
<feature type="compositionally biased region" description="Basic residues" evidence="1">
    <location>
        <begin position="41"/>
        <end position="60"/>
    </location>
</feature>
<evidence type="ECO:0000256" key="1">
    <source>
        <dbReference type="SAM" id="MobiDB-lite"/>
    </source>
</evidence>
<name>A0A392UW59_9FABA</name>
<accession>A0A392UW59</accession>
<reference evidence="2 3" key="1">
    <citation type="journal article" date="2018" name="Front. Plant Sci.">
        <title>Red Clover (Trifolium pratense) and Zigzag Clover (T. medium) - A Picture of Genomic Similarities and Differences.</title>
        <authorList>
            <person name="Dluhosova J."/>
            <person name="Istvanek J."/>
            <person name="Nedelnik J."/>
            <person name="Repkova J."/>
        </authorList>
    </citation>
    <scope>NUCLEOTIDE SEQUENCE [LARGE SCALE GENOMIC DNA]</scope>
    <source>
        <strain evidence="3">cv. 10/8</strain>
        <tissue evidence="2">Leaf</tissue>
    </source>
</reference>
<protein>
    <submittedName>
        <fullName evidence="2">Uncharacterized protein</fullName>
    </submittedName>
</protein>
<evidence type="ECO:0000313" key="3">
    <source>
        <dbReference type="Proteomes" id="UP000265520"/>
    </source>
</evidence>
<dbReference type="AlphaFoldDB" id="A0A392UW59"/>
<sequence>NHHRIGEKKVRGAHRRIFEYERHPRQDKVQIPASSILSRGTPRRISKRQHPSHPSRHGKLRGSSSPRRSGQLC</sequence>
<feature type="region of interest" description="Disordered" evidence="1">
    <location>
        <begin position="1"/>
        <end position="73"/>
    </location>
</feature>
<organism evidence="2 3">
    <name type="scientific">Trifolium medium</name>
    <dbReference type="NCBI Taxonomy" id="97028"/>
    <lineage>
        <taxon>Eukaryota</taxon>
        <taxon>Viridiplantae</taxon>
        <taxon>Streptophyta</taxon>
        <taxon>Embryophyta</taxon>
        <taxon>Tracheophyta</taxon>
        <taxon>Spermatophyta</taxon>
        <taxon>Magnoliopsida</taxon>
        <taxon>eudicotyledons</taxon>
        <taxon>Gunneridae</taxon>
        <taxon>Pentapetalae</taxon>
        <taxon>rosids</taxon>
        <taxon>fabids</taxon>
        <taxon>Fabales</taxon>
        <taxon>Fabaceae</taxon>
        <taxon>Papilionoideae</taxon>
        <taxon>50 kb inversion clade</taxon>
        <taxon>NPAAA clade</taxon>
        <taxon>Hologalegina</taxon>
        <taxon>IRL clade</taxon>
        <taxon>Trifolieae</taxon>
        <taxon>Trifolium</taxon>
    </lineage>
</organism>
<comment type="caution">
    <text evidence="2">The sequence shown here is derived from an EMBL/GenBank/DDBJ whole genome shotgun (WGS) entry which is preliminary data.</text>
</comment>
<feature type="compositionally biased region" description="Basic residues" evidence="1">
    <location>
        <begin position="1"/>
        <end position="15"/>
    </location>
</feature>
<proteinExistence type="predicted"/>
<feature type="non-terminal residue" evidence="2">
    <location>
        <position position="1"/>
    </location>
</feature>
<dbReference type="Proteomes" id="UP000265520">
    <property type="component" value="Unassembled WGS sequence"/>
</dbReference>
<keyword evidence="3" id="KW-1185">Reference proteome</keyword>
<gene>
    <name evidence="2" type="ORF">A2U01_0100392</name>
</gene>